<evidence type="ECO:0000313" key="3">
    <source>
        <dbReference type="Proteomes" id="UP001142055"/>
    </source>
</evidence>
<evidence type="ECO:0008006" key="4">
    <source>
        <dbReference type="Google" id="ProtNLM"/>
    </source>
</evidence>
<sequence length="118" mass="13661">MNVGHNKRAPLLSLGHYRKEVYVSIHCLYYNKWTKVRERECVRQDMDTSLAVRVDHNDHTQHGTQVHNSGKRRMMKLNKVTIDVSIVMTVAIAIALPPSPISTSNNEKKRKCLARYFN</sequence>
<organism evidence="2 3">
    <name type="scientific">Blomia tropicalis</name>
    <name type="common">Mite</name>
    <dbReference type="NCBI Taxonomy" id="40697"/>
    <lineage>
        <taxon>Eukaryota</taxon>
        <taxon>Metazoa</taxon>
        <taxon>Ecdysozoa</taxon>
        <taxon>Arthropoda</taxon>
        <taxon>Chelicerata</taxon>
        <taxon>Arachnida</taxon>
        <taxon>Acari</taxon>
        <taxon>Acariformes</taxon>
        <taxon>Sarcoptiformes</taxon>
        <taxon>Astigmata</taxon>
        <taxon>Glycyphagoidea</taxon>
        <taxon>Echimyopodidae</taxon>
        <taxon>Blomia</taxon>
    </lineage>
</organism>
<keyword evidence="1" id="KW-1133">Transmembrane helix</keyword>
<comment type="caution">
    <text evidence="2">The sequence shown here is derived from an EMBL/GenBank/DDBJ whole genome shotgun (WGS) entry which is preliminary data.</text>
</comment>
<dbReference type="Proteomes" id="UP001142055">
    <property type="component" value="Chromosome 2"/>
</dbReference>
<reference evidence="2" key="1">
    <citation type="submission" date="2022-12" db="EMBL/GenBank/DDBJ databases">
        <title>Genome assemblies of Blomia tropicalis.</title>
        <authorList>
            <person name="Cui Y."/>
        </authorList>
    </citation>
    <scope>NUCLEOTIDE SEQUENCE</scope>
    <source>
        <tissue evidence="2">Adult mites</tissue>
    </source>
</reference>
<accession>A0A9Q0M667</accession>
<keyword evidence="3" id="KW-1185">Reference proteome</keyword>
<gene>
    <name evidence="2" type="ORF">RDWZM_005521</name>
</gene>
<evidence type="ECO:0000256" key="1">
    <source>
        <dbReference type="SAM" id="Phobius"/>
    </source>
</evidence>
<name>A0A9Q0M667_BLOTA</name>
<proteinExistence type="predicted"/>
<evidence type="ECO:0000313" key="2">
    <source>
        <dbReference type="EMBL" id="KAJ6219709.1"/>
    </source>
</evidence>
<keyword evidence="1" id="KW-0472">Membrane</keyword>
<keyword evidence="1" id="KW-0812">Transmembrane</keyword>
<dbReference type="AlphaFoldDB" id="A0A9Q0M667"/>
<feature type="transmembrane region" description="Helical" evidence="1">
    <location>
        <begin position="80"/>
        <end position="98"/>
    </location>
</feature>
<protein>
    <recommendedName>
        <fullName evidence="4">Transmembrane protein</fullName>
    </recommendedName>
</protein>
<dbReference type="EMBL" id="JAPWDV010000002">
    <property type="protein sequence ID" value="KAJ6219709.1"/>
    <property type="molecule type" value="Genomic_DNA"/>
</dbReference>